<dbReference type="PIRSF" id="PIRSF006553">
    <property type="entry name" value="TopoVI_B"/>
    <property type="match status" value="1"/>
</dbReference>
<dbReference type="Gene3D" id="1.10.8.50">
    <property type="match status" value="1"/>
</dbReference>
<dbReference type="RefSeq" id="WP_012123231.1">
    <property type="nucleotide sequence ID" value="NC_009776.1"/>
</dbReference>
<evidence type="ECO:0000256" key="1">
    <source>
        <dbReference type="ARBA" id="ARBA00022741"/>
    </source>
</evidence>
<evidence type="ECO:0000256" key="6">
    <source>
        <dbReference type="HAMAP-Rule" id="MF_00322"/>
    </source>
</evidence>
<comment type="subunit">
    <text evidence="6">Homodimer. Heterotetramer of two Top6A and two Top6B chains.</text>
</comment>
<dbReference type="InterPro" id="IPR015320">
    <property type="entry name" value="TopoVI_B_transducer"/>
</dbReference>
<dbReference type="STRING" id="453591.Igni_1090"/>
<accession>A8ABG5</accession>
<comment type="similarity">
    <text evidence="6">Belongs to the TOP6B family.</text>
</comment>
<evidence type="ECO:0000256" key="2">
    <source>
        <dbReference type="ARBA" id="ARBA00022840"/>
    </source>
</evidence>
<dbReference type="CDD" id="cd00823">
    <property type="entry name" value="TopoIIB_Trans"/>
    <property type="match status" value="1"/>
</dbReference>
<protein>
    <recommendedName>
        <fullName evidence="6">Type 2 DNA topoisomerase 6 subunit B</fullName>
        <ecNumber evidence="6">5.6.2.2</ecNumber>
    </recommendedName>
    <alternativeName>
        <fullName evidence="6">Type II DNA topoisomerase VI subunit B</fullName>
        <shortName evidence="6">TopoVI-B</shortName>
    </alternativeName>
</protein>
<dbReference type="InterPro" id="IPR014721">
    <property type="entry name" value="Ribsml_uS5_D2-typ_fold_subgr"/>
</dbReference>
<dbReference type="InterPro" id="IPR009081">
    <property type="entry name" value="PP-bd_ACP"/>
</dbReference>
<evidence type="ECO:0000313" key="8">
    <source>
        <dbReference type="EMBL" id="ABU82267.1"/>
    </source>
</evidence>
<evidence type="ECO:0000256" key="4">
    <source>
        <dbReference type="ARBA" id="ARBA00023125"/>
    </source>
</evidence>
<dbReference type="GO" id="GO:0006260">
    <property type="term" value="P:DNA replication"/>
    <property type="evidence" value="ECO:0007669"/>
    <property type="project" value="UniProtKB-UniRule"/>
</dbReference>
<feature type="binding site" evidence="6">
    <location>
        <position position="100"/>
    </location>
    <ligand>
        <name>ATP</name>
        <dbReference type="ChEBI" id="CHEBI:30616"/>
    </ligand>
</feature>
<reference evidence="8 9" key="1">
    <citation type="journal article" date="2008" name="Genome Biol.">
        <title>A genomic analysis of the archaeal system Ignicoccus hospitalis-Nanoarchaeum equitans.</title>
        <authorList>
            <person name="Podar M."/>
            <person name="Anderson I."/>
            <person name="Makarova K.S."/>
            <person name="Elkins J.G."/>
            <person name="Ivanova N."/>
            <person name="Wall M.A."/>
            <person name="Lykidis A."/>
            <person name="Mavromatis K."/>
            <person name="Sun H."/>
            <person name="Hudson M.E."/>
            <person name="Chen W."/>
            <person name="Deciu C."/>
            <person name="Hutchison D."/>
            <person name="Eads J.R."/>
            <person name="Anderson A."/>
            <person name="Fernandes F."/>
            <person name="Szeto E."/>
            <person name="Lapidus A."/>
            <person name="Kyrpides N.C."/>
            <person name="Saier M.H.Jr."/>
            <person name="Richardson P.M."/>
            <person name="Rachel R."/>
            <person name="Huber H."/>
            <person name="Eisen J.A."/>
            <person name="Koonin E.V."/>
            <person name="Keller M."/>
            <person name="Stetter K.O."/>
        </authorList>
    </citation>
    <scope>NUCLEOTIDE SEQUENCE [LARGE SCALE GENOMIC DNA]</scope>
    <source>
        <strain evidence="9">KIN4/I / DSM 18386 / JCM 14125</strain>
    </source>
</reference>
<dbReference type="SUPFAM" id="SSF46946">
    <property type="entry name" value="S13-like H2TH domain"/>
    <property type="match status" value="1"/>
</dbReference>
<dbReference type="EMBL" id="CP000816">
    <property type="protein sequence ID" value="ABU82267.1"/>
    <property type="molecule type" value="Genomic_DNA"/>
</dbReference>
<dbReference type="HAMAP" id="MF_00322">
    <property type="entry name" value="Top6B"/>
    <property type="match status" value="1"/>
</dbReference>
<dbReference type="GO" id="GO:0006265">
    <property type="term" value="P:DNA topological change"/>
    <property type="evidence" value="ECO:0007669"/>
    <property type="project" value="UniProtKB-UniRule"/>
</dbReference>
<keyword evidence="5 6" id="KW-0413">Isomerase</keyword>
<proteinExistence type="inferred from homology"/>
<evidence type="ECO:0000256" key="5">
    <source>
        <dbReference type="ARBA" id="ARBA00023235"/>
    </source>
</evidence>
<dbReference type="SUPFAM" id="SSF54211">
    <property type="entry name" value="Ribosomal protein S5 domain 2-like"/>
    <property type="match status" value="1"/>
</dbReference>
<dbReference type="HOGENOM" id="CLU_006403_0_0_2"/>
<feature type="binding site" evidence="6">
    <location>
        <position position="452"/>
    </location>
    <ligand>
        <name>ATP</name>
        <dbReference type="ChEBI" id="CHEBI:30616"/>
    </ligand>
</feature>
<keyword evidence="9" id="KW-1185">Reference proteome</keyword>
<feature type="binding site" evidence="6">
    <location>
        <begin position="121"/>
        <end position="122"/>
    </location>
    <ligand>
        <name>ATP</name>
        <dbReference type="ChEBI" id="CHEBI:30616"/>
    </ligand>
</feature>
<keyword evidence="3 6" id="KW-0799">Topoisomerase</keyword>
<evidence type="ECO:0000256" key="3">
    <source>
        <dbReference type="ARBA" id="ARBA00023029"/>
    </source>
</evidence>
<dbReference type="EC" id="5.6.2.2" evidence="6"/>
<dbReference type="Pfam" id="PF09239">
    <property type="entry name" value="Topo-VIb_trans"/>
    <property type="match status" value="1"/>
</dbReference>
<dbReference type="Pfam" id="PF13589">
    <property type="entry name" value="HATPase_c_3"/>
    <property type="match status" value="1"/>
</dbReference>
<dbReference type="AlphaFoldDB" id="A8ABG5"/>
<dbReference type="NCBIfam" id="NF003218">
    <property type="entry name" value="PRK04184.1"/>
    <property type="match status" value="1"/>
</dbReference>
<feature type="binding site" evidence="6">
    <location>
        <position position="50"/>
    </location>
    <ligand>
        <name>ATP</name>
        <dbReference type="ChEBI" id="CHEBI:30616"/>
    </ligand>
</feature>
<dbReference type="InterPro" id="IPR005734">
    <property type="entry name" value="TopoVI_B"/>
</dbReference>
<evidence type="ECO:0000259" key="7">
    <source>
        <dbReference type="PROSITE" id="PS50075"/>
    </source>
</evidence>
<keyword evidence="1 6" id="KW-0547">Nucleotide-binding</keyword>
<feature type="binding site" evidence="6">
    <location>
        <begin position="130"/>
        <end position="137"/>
    </location>
    <ligand>
        <name>ATP</name>
        <dbReference type="ChEBI" id="CHEBI:30616"/>
    </ligand>
</feature>
<dbReference type="GO" id="GO:0003918">
    <property type="term" value="F:DNA topoisomerase type II (double strand cut, ATP-hydrolyzing) activity"/>
    <property type="evidence" value="ECO:0007669"/>
    <property type="project" value="UniProtKB-UniRule"/>
</dbReference>
<dbReference type="eggNOG" id="arCOG01165">
    <property type="taxonomic scope" value="Archaea"/>
</dbReference>
<dbReference type="SMART" id="SM00387">
    <property type="entry name" value="HATPase_c"/>
    <property type="match status" value="1"/>
</dbReference>
<gene>
    <name evidence="6" type="primary">top6B</name>
    <name evidence="8" type="ordered locus">Igni_1090</name>
</gene>
<dbReference type="Gene3D" id="3.30.230.10">
    <property type="match status" value="1"/>
</dbReference>
<evidence type="ECO:0000313" key="9">
    <source>
        <dbReference type="Proteomes" id="UP000000262"/>
    </source>
</evidence>
<dbReference type="InterPro" id="IPR003594">
    <property type="entry name" value="HATPase_dom"/>
</dbReference>
<dbReference type="Proteomes" id="UP000000262">
    <property type="component" value="Chromosome"/>
</dbReference>
<dbReference type="SUPFAM" id="SSF55874">
    <property type="entry name" value="ATPase domain of HSP90 chaperone/DNA topoisomerase II/histidine kinase"/>
    <property type="match status" value="1"/>
</dbReference>
<dbReference type="InterPro" id="IPR036890">
    <property type="entry name" value="HATPase_C_sf"/>
</dbReference>
<dbReference type="PANTHER" id="PTHR48444:SF1">
    <property type="entry name" value="DNA TOPOISOMERASE 6 SUBUNIT B"/>
    <property type="match status" value="1"/>
</dbReference>
<comment type="catalytic activity">
    <reaction evidence="6">
        <text>ATP-dependent breakage, passage and rejoining of double-stranded DNA.</text>
        <dbReference type="EC" id="5.6.2.2"/>
    </reaction>
</comment>
<keyword evidence="4 6" id="KW-0238">DNA-binding</keyword>
<name>A8ABG5_IGNH4</name>
<sequence length="553" mass="62326">MPKQRVQSERGEERFKAIGPAEFFFRNIELTGFDNYTRAIFQTVKEMLDNSLDATETHGILPRITIVIERLNEAKASKEEEEKKEIKGSKDGIYRITVDDNGIGVPQDKIPYAFGRMLYSSKYVERQTRGTYGLGVKAAVLYAQKTTGEPATVISSPIKDKMTYRFKVSTNISTNEPDVKERGSWTKSGDWHGTRVSVIIEGNWRRARSKVVEYVRRTAIVAPYADITLITPDGTLIRYPRRTKEMPKPPKEVKPHPLGIDIETMKRIAQLTTAKTLLQMLTTEFQAVGAKTAKAILSMAGLEPDLEPKKLTEEQIKALVNAMKEYGTTKRYKAPSKEALSPIGEKLIKIGLKSMLNPEFVTAVSRRPSSYSGHPFVVEVGIAYGGEIPPSDAPVLLRYANKTPLLYNERNDVSWKVVSELNWKNYEVSFPAPLVVLVHVASTKVPFKDVSKDTIADVPEIEAEIRLALQEAARRLKRFIIKKRKEEELAEKVITFLKYVPEIARSLKVLSVDPETRKPTVSEEEIEEKLKKLIAKKLGVPEDKLPEVVIGIE</sequence>
<dbReference type="PANTHER" id="PTHR48444">
    <property type="entry name" value="DNA TOPOISOMERASE 6 SUBUNIT B"/>
    <property type="match status" value="1"/>
</dbReference>
<comment type="function">
    <text evidence="6">Relaxes both positive and negative superturns and exhibits a strong decatenase activity.</text>
</comment>
<dbReference type="PROSITE" id="PS50075">
    <property type="entry name" value="CARRIER"/>
    <property type="match status" value="1"/>
</dbReference>
<dbReference type="Gene3D" id="3.30.565.10">
    <property type="entry name" value="Histidine kinase-like ATPase, C-terminal domain"/>
    <property type="match status" value="1"/>
</dbReference>
<feature type="domain" description="Carrier" evidence="7">
    <location>
        <begin position="524"/>
        <end position="553"/>
    </location>
</feature>
<dbReference type="GO" id="GO:0003677">
    <property type="term" value="F:DNA binding"/>
    <property type="evidence" value="ECO:0007669"/>
    <property type="project" value="UniProtKB-UniRule"/>
</dbReference>
<dbReference type="InterPro" id="IPR010979">
    <property type="entry name" value="Ribosomal_uS13-like_H2TH"/>
</dbReference>
<dbReference type="OrthoDB" id="65493at2157"/>
<dbReference type="GeneID" id="5562266"/>
<dbReference type="KEGG" id="iho:Igni_1090"/>
<dbReference type="InterPro" id="IPR020568">
    <property type="entry name" value="Ribosomal_Su5_D2-typ_SF"/>
</dbReference>
<dbReference type="PhylomeDB" id="A8ABG5"/>
<dbReference type="GO" id="GO:0005524">
    <property type="term" value="F:ATP binding"/>
    <property type="evidence" value="ECO:0007669"/>
    <property type="project" value="UniProtKB-UniRule"/>
</dbReference>
<keyword evidence="2 6" id="KW-0067">ATP-binding</keyword>
<dbReference type="NCBIfam" id="TIGR01052">
    <property type="entry name" value="top6b"/>
    <property type="match status" value="1"/>
</dbReference>
<organism evidence="8 9">
    <name type="scientific">Ignicoccus hospitalis (strain KIN4/I / DSM 18386 / JCM 14125)</name>
    <dbReference type="NCBI Taxonomy" id="453591"/>
    <lineage>
        <taxon>Archaea</taxon>
        <taxon>Thermoproteota</taxon>
        <taxon>Thermoprotei</taxon>
        <taxon>Desulfurococcales</taxon>
        <taxon>Desulfurococcaceae</taxon>
        <taxon>Ignicoccus</taxon>
    </lineage>
</organism>